<dbReference type="Proteomes" id="UP000005566">
    <property type="component" value="Unassembled WGS sequence"/>
</dbReference>
<evidence type="ECO:0000313" key="2">
    <source>
        <dbReference type="Proteomes" id="UP000005566"/>
    </source>
</evidence>
<protein>
    <submittedName>
        <fullName evidence="1">Uncharacterized protein</fullName>
    </submittedName>
</protein>
<dbReference type="EMBL" id="AHKF01000022">
    <property type="protein sequence ID" value="EIA07687.1"/>
    <property type="molecule type" value="Genomic_DNA"/>
</dbReference>
<accession>H7FV55</accession>
<organism evidence="1 2">
    <name type="scientific">Flavobacterium frigoris (strain PS1)</name>
    <dbReference type="NCBI Taxonomy" id="1086011"/>
    <lineage>
        <taxon>Bacteria</taxon>
        <taxon>Pseudomonadati</taxon>
        <taxon>Bacteroidota</taxon>
        <taxon>Flavobacteriia</taxon>
        <taxon>Flavobacteriales</taxon>
        <taxon>Flavobacteriaceae</taxon>
        <taxon>Flavobacterium</taxon>
    </lineage>
</organism>
<comment type="caution">
    <text evidence="1">The sequence shown here is derived from an EMBL/GenBank/DDBJ whole genome shotgun (WGS) entry which is preliminary data.</text>
</comment>
<proteinExistence type="predicted"/>
<dbReference type="AlphaFoldDB" id="H7FV55"/>
<name>H7FV55_FLAFP</name>
<keyword evidence="2" id="KW-1185">Reference proteome</keyword>
<reference evidence="1 2" key="1">
    <citation type="journal article" date="2014" name="Acta Crystallogr. D">
        <title>Structure-based characterization and antifreeze properties of a hyperactive ice-binding protein from the Antarctic bacterium Flavobacterium frigoris PS1.</title>
        <authorList>
            <person name="Do H."/>
            <person name="Kim S.J."/>
            <person name="Kim H.J."/>
            <person name="Lee J.H."/>
        </authorList>
    </citation>
    <scope>NUCLEOTIDE SEQUENCE [LARGE SCALE GENOMIC DNA]</scope>
    <source>
        <strain evidence="1 2">PS1</strain>
    </source>
</reference>
<sequence>MQSLPQSSESFSQFFPKAHSDCLVYAEQGTVERNSTINDKIVTHIFTLQN</sequence>
<gene>
    <name evidence="1" type="ORF">HJ01_03053</name>
</gene>
<dbReference type="STRING" id="1086011.HJ01_03053"/>
<evidence type="ECO:0000313" key="1">
    <source>
        <dbReference type="EMBL" id="EIA07687.1"/>
    </source>
</evidence>
<dbReference type="PATRIC" id="fig|1086011.3.peg.2992"/>